<feature type="non-terminal residue" evidence="1">
    <location>
        <position position="146"/>
    </location>
</feature>
<accession>A0A7K4MRE2</accession>
<gene>
    <name evidence="1" type="ORF">HX837_07995</name>
</gene>
<dbReference type="AlphaFoldDB" id="A0A7K4MRE2"/>
<name>A0A7K4MRE2_9ARCH</name>
<protein>
    <submittedName>
        <fullName evidence="1">Uncharacterized protein</fullName>
    </submittedName>
</protein>
<dbReference type="Proteomes" id="UP000523105">
    <property type="component" value="Unassembled WGS sequence"/>
</dbReference>
<reference evidence="1 2" key="1">
    <citation type="journal article" date="2019" name="Environ. Microbiol.">
        <title>Genomics insights into ecotype formation of ammonia-oxidizing archaea in the deep ocean.</title>
        <authorList>
            <person name="Wang Y."/>
            <person name="Huang J.M."/>
            <person name="Cui G.J."/>
            <person name="Nunoura T."/>
            <person name="Takaki Y."/>
            <person name="Li W.L."/>
            <person name="Li J."/>
            <person name="Gao Z.M."/>
            <person name="Takai K."/>
            <person name="Zhang A.Q."/>
            <person name="Stepanauskas R."/>
        </authorList>
    </citation>
    <scope>NUCLEOTIDE SEQUENCE [LARGE SCALE GENOMIC DNA]</scope>
    <source>
        <strain evidence="1 2">L15b</strain>
    </source>
</reference>
<organism evidence="1 2">
    <name type="scientific">Marine Group I thaumarchaeote</name>
    <dbReference type="NCBI Taxonomy" id="2511932"/>
    <lineage>
        <taxon>Archaea</taxon>
        <taxon>Nitrososphaerota</taxon>
        <taxon>Marine Group I</taxon>
    </lineage>
</organism>
<sequence>MTAVAGEGYWINTTSNTCTITLPSSASAGDTIIFADYARNWGTNGIIIDSNGLNYQGDDDSFDVEYGTDGLALSITYMNSTKGWVPTFDEAVADVPVTGNQNGIFGYGSGLTAVTNLVSNVGVVATDTTGVGTARNTLAACEYGGD</sequence>
<comment type="caution">
    <text evidence="1">The sequence shown here is derived from an EMBL/GenBank/DDBJ whole genome shotgun (WGS) entry which is preliminary data.</text>
</comment>
<dbReference type="EMBL" id="JACASV010000117">
    <property type="protein sequence ID" value="NWJ44121.1"/>
    <property type="molecule type" value="Genomic_DNA"/>
</dbReference>
<evidence type="ECO:0000313" key="1">
    <source>
        <dbReference type="EMBL" id="NWJ44121.1"/>
    </source>
</evidence>
<evidence type="ECO:0000313" key="2">
    <source>
        <dbReference type="Proteomes" id="UP000523105"/>
    </source>
</evidence>
<proteinExistence type="predicted"/>